<feature type="domain" description="Flagellar basal-body/hook protein C-terminal" evidence="3">
    <location>
        <begin position="324"/>
        <end position="367"/>
    </location>
</feature>
<feature type="domain" description="Flagellar hook protein FlgE/F/G-like D1" evidence="4">
    <location>
        <begin position="206"/>
        <end position="272"/>
    </location>
</feature>
<dbReference type="AlphaFoldDB" id="G9WZW6"/>
<dbReference type="PATRIC" id="fig|796937.3.peg.917"/>
<dbReference type="PANTHER" id="PTHR30435:SF19">
    <property type="entry name" value="FLAGELLAR BASAL-BODY ROD PROTEIN FLGG"/>
    <property type="match status" value="1"/>
</dbReference>
<dbReference type="Pfam" id="PF22692">
    <property type="entry name" value="LlgE_F_G_D1"/>
    <property type="match status" value="1"/>
</dbReference>
<organism evidence="5 6">
    <name type="scientific">Peptoanaerobacter stomatis</name>
    <dbReference type="NCBI Taxonomy" id="796937"/>
    <lineage>
        <taxon>Bacteria</taxon>
        <taxon>Bacillati</taxon>
        <taxon>Bacillota</taxon>
        <taxon>Clostridia</taxon>
        <taxon>Peptostreptococcales</taxon>
        <taxon>Filifactoraceae</taxon>
        <taxon>Peptoanaerobacter</taxon>
    </lineage>
</organism>
<name>G9WZW6_9FIRM</name>
<evidence type="ECO:0000313" key="6">
    <source>
        <dbReference type="Proteomes" id="UP000006437"/>
    </source>
</evidence>
<evidence type="ECO:0000259" key="4">
    <source>
        <dbReference type="Pfam" id="PF22692"/>
    </source>
</evidence>
<dbReference type="PROSITE" id="PS00588">
    <property type="entry name" value="FLAGELLA_BB_ROD"/>
    <property type="match status" value="1"/>
</dbReference>
<dbReference type="InterPro" id="IPR037925">
    <property type="entry name" value="FlgE/F/G-like"/>
</dbReference>
<protein>
    <recommendedName>
        <fullName evidence="7">Flagellar basal body protein</fullName>
    </recommendedName>
</protein>
<dbReference type="SUPFAM" id="SSF117143">
    <property type="entry name" value="Flagellar hook protein flgE"/>
    <property type="match status" value="1"/>
</dbReference>
<accession>G9WZW6</accession>
<comment type="caution">
    <text evidence="5">The sequence shown here is derived from an EMBL/GenBank/DDBJ whole genome shotgun (WGS) entry which is preliminary data.</text>
</comment>
<evidence type="ECO:0000256" key="1">
    <source>
        <dbReference type="ARBA" id="ARBA00009677"/>
    </source>
</evidence>
<dbReference type="Proteomes" id="UP000006437">
    <property type="component" value="Unassembled WGS sequence"/>
</dbReference>
<dbReference type="BioCyc" id="EBAC796937-HMP:GMGH-1730-MONOMER"/>
<evidence type="ECO:0000259" key="2">
    <source>
        <dbReference type="Pfam" id="PF00460"/>
    </source>
</evidence>
<dbReference type="InterPro" id="IPR053967">
    <property type="entry name" value="LlgE_F_G-like_D1"/>
</dbReference>
<dbReference type="HOGENOM" id="CLU_013687_0_0_9"/>
<dbReference type="PANTHER" id="PTHR30435">
    <property type="entry name" value="FLAGELLAR PROTEIN"/>
    <property type="match status" value="1"/>
</dbReference>
<dbReference type="GO" id="GO:0071978">
    <property type="term" value="P:bacterial-type flagellum-dependent swarming motility"/>
    <property type="evidence" value="ECO:0007669"/>
    <property type="project" value="TreeGrafter"/>
</dbReference>
<dbReference type="RefSeq" id="WP_009525951.1">
    <property type="nucleotide sequence ID" value="NZ_JH414559.1"/>
</dbReference>
<dbReference type="Pfam" id="PF06429">
    <property type="entry name" value="Flg_bbr_C"/>
    <property type="match status" value="1"/>
</dbReference>
<dbReference type="GO" id="GO:0009288">
    <property type="term" value="C:bacterial-type flagellum"/>
    <property type="evidence" value="ECO:0007669"/>
    <property type="project" value="TreeGrafter"/>
</dbReference>
<evidence type="ECO:0000259" key="3">
    <source>
        <dbReference type="Pfam" id="PF06429"/>
    </source>
</evidence>
<dbReference type="InterPro" id="IPR019776">
    <property type="entry name" value="Flagellar_basal_body_rod_CS"/>
</dbReference>
<dbReference type="InterPro" id="IPR001444">
    <property type="entry name" value="Flag_bb_rod_N"/>
</dbReference>
<dbReference type="Pfam" id="PF00460">
    <property type="entry name" value="Flg_bb_rod"/>
    <property type="match status" value="1"/>
</dbReference>
<evidence type="ECO:0008006" key="7">
    <source>
        <dbReference type="Google" id="ProtNLM"/>
    </source>
</evidence>
<proteinExistence type="inferred from homology"/>
<dbReference type="EMBL" id="AFZE01000010">
    <property type="protein sequence ID" value="EHL15598.1"/>
    <property type="molecule type" value="Genomic_DNA"/>
</dbReference>
<comment type="similarity">
    <text evidence="1">Belongs to the flagella basal body rod proteins family.</text>
</comment>
<feature type="domain" description="Flagellar basal body rod protein N-terminal" evidence="2">
    <location>
        <begin position="5"/>
        <end position="35"/>
    </location>
</feature>
<sequence length="372" mass="41935">MFRGIYTAANAMLTKQNRIETISNNIANVDTTGFKKDVDVIEAFSEKLLYKRENNEGYLRAFPNRAKVSNKQLKDGNTKIDIDITRGYLQLEDKNGNSYHKSASLVRDEDGYLRTVYREYNSDVITKFGAYLLDVDGNKINAPQGEIAIDSLGNLTAGGTAVAKVIIPEARKSIGTINSGVLRDRVMINFNQGSQERTENPMHISLEGEGFFKIRINGTDSVKYSRSGAFTMDENRVIKDYLNNAVLSEDNNEITVPENSKSLEFKRDGSVYSLNNNGQREQIGKLALVDIINKEDMQKYGHSYMQMIGNTQPQEKAFEGKVLQGYLERSNVNTIDEMVDMIEMFRGFESDQKVINSYDQIMQKAANEIGKI</sequence>
<dbReference type="InterPro" id="IPR010930">
    <property type="entry name" value="Flg_bb/hook_C_dom"/>
</dbReference>
<gene>
    <name evidence="5" type="ORF">HMPREF9629_01722</name>
</gene>
<evidence type="ECO:0000313" key="5">
    <source>
        <dbReference type="EMBL" id="EHL15598.1"/>
    </source>
</evidence>
<reference evidence="5 6" key="1">
    <citation type="submission" date="2011-08" db="EMBL/GenBank/DDBJ databases">
        <title>The Genome Sequence of Eubacteriaceae bacterium ACC19a.</title>
        <authorList>
            <consortium name="The Broad Institute Genome Sequencing Platform"/>
            <person name="Earl A."/>
            <person name="Ward D."/>
            <person name="Feldgarden M."/>
            <person name="Gevers D."/>
            <person name="Sizova M."/>
            <person name="Hazen A."/>
            <person name="Epstein S."/>
            <person name="Young S.K."/>
            <person name="Zeng Q."/>
            <person name="Gargeya S."/>
            <person name="Fitzgerald M."/>
            <person name="Haas B."/>
            <person name="Abouelleil A."/>
            <person name="Alvarado L."/>
            <person name="Arachchi H.M."/>
            <person name="Berlin A."/>
            <person name="Brown A."/>
            <person name="Chapman S.B."/>
            <person name="Chen Z."/>
            <person name="Dunbar C."/>
            <person name="Freedman E."/>
            <person name="Gearin G."/>
            <person name="Gellesch M."/>
            <person name="Goldberg J."/>
            <person name="Griggs A."/>
            <person name="Gujja S."/>
            <person name="Heiman D."/>
            <person name="Howarth C."/>
            <person name="Larson L."/>
            <person name="Lui A."/>
            <person name="MacDonald P.J.P."/>
            <person name="Montmayeur A."/>
            <person name="Murphy C."/>
            <person name="Neiman D."/>
            <person name="Pearson M."/>
            <person name="Priest M."/>
            <person name="Roberts A."/>
            <person name="Saif S."/>
            <person name="Shea T."/>
            <person name="Shenoy N."/>
            <person name="Sisk P."/>
            <person name="Stolte C."/>
            <person name="Sykes S."/>
            <person name="Wortman J."/>
            <person name="Nusbaum C."/>
            <person name="Birren B."/>
        </authorList>
    </citation>
    <scope>NUCLEOTIDE SEQUENCE [LARGE SCALE GENOMIC DNA]</scope>
    <source>
        <strain evidence="5 6">ACC19a</strain>
    </source>
</reference>